<dbReference type="Proteomes" id="UP000001600">
    <property type="component" value="Chromosome 2"/>
</dbReference>
<dbReference type="EMBL" id="CP000629">
    <property type="protein sequence ID" value="ACM29070.1"/>
    <property type="molecule type" value="Genomic_DNA"/>
</dbReference>
<gene>
    <name evidence="1" type="ordered locus">Arad_7611</name>
</gene>
<evidence type="ECO:0000313" key="2">
    <source>
        <dbReference type="Proteomes" id="UP000001600"/>
    </source>
</evidence>
<name>B9JND9_RHIR8</name>
<dbReference type="AlphaFoldDB" id="B9JND9"/>
<protein>
    <submittedName>
        <fullName evidence="1">Uncharacterized protein</fullName>
    </submittedName>
</protein>
<accession>B9JND9</accession>
<dbReference type="KEGG" id="ara:Arad_7611"/>
<sequence length="73" mass="8019">MKVGGRQPVAALASARKGKHFVQEGLAFADVAGFRRDHMRLAKLVFLGLCEVGPPRTPKPIWAAYLVQRVSVF</sequence>
<organism evidence="1 2">
    <name type="scientific">Rhizobium rhizogenes (strain K84 / ATCC BAA-868)</name>
    <name type="common">Agrobacterium radiobacter</name>
    <dbReference type="NCBI Taxonomy" id="311403"/>
    <lineage>
        <taxon>Bacteria</taxon>
        <taxon>Pseudomonadati</taxon>
        <taxon>Pseudomonadota</taxon>
        <taxon>Alphaproteobacteria</taxon>
        <taxon>Hyphomicrobiales</taxon>
        <taxon>Rhizobiaceae</taxon>
        <taxon>Rhizobium/Agrobacterium group</taxon>
        <taxon>Rhizobium</taxon>
    </lineage>
</organism>
<dbReference type="HOGENOM" id="CLU_2696289_0_0_5"/>
<proteinExistence type="predicted"/>
<evidence type="ECO:0000313" key="1">
    <source>
        <dbReference type="EMBL" id="ACM29070.1"/>
    </source>
</evidence>
<reference evidence="1 2" key="1">
    <citation type="journal article" date="2009" name="J. Bacteriol.">
        <title>Genome sequences of three Agrobacterium biovars help elucidate the evolution of multichromosome genomes in bacteria.</title>
        <authorList>
            <person name="Slater S.C."/>
            <person name="Goldman B.S."/>
            <person name="Goodner B."/>
            <person name="Setubal J.C."/>
            <person name="Farrand S.K."/>
            <person name="Nester E.W."/>
            <person name="Burr T.J."/>
            <person name="Banta L."/>
            <person name="Dickerman A.W."/>
            <person name="Paulsen I."/>
            <person name="Otten L."/>
            <person name="Suen G."/>
            <person name="Welch R."/>
            <person name="Almeida N.F."/>
            <person name="Arnold F."/>
            <person name="Burton O.T."/>
            <person name="Du Z."/>
            <person name="Ewing A."/>
            <person name="Godsy E."/>
            <person name="Heisel S."/>
            <person name="Houmiel K.L."/>
            <person name="Jhaveri J."/>
            <person name="Lu J."/>
            <person name="Miller N.M."/>
            <person name="Norton S."/>
            <person name="Chen Q."/>
            <person name="Phoolcharoen W."/>
            <person name="Ohlin V."/>
            <person name="Ondrusek D."/>
            <person name="Pride N."/>
            <person name="Stricklin S.L."/>
            <person name="Sun J."/>
            <person name="Wheeler C."/>
            <person name="Wilson L."/>
            <person name="Zhu H."/>
            <person name="Wood D.W."/>
        </authorList>
    </citation>
    <scope>NUCLEOTIDE SEQUENCE [LARGE SCALE GENOMIC DNA]</scope>
    <source>
        <strain evidence="2">K84 / ATCC BAA-868</strain>
    </source>
</reference>